<feature type="compositionally biased region" description="Basic and acidic residues" evidence="1">
    <location>
        <begin position="47"/>
        <end position="60"/>
    </location>
</feature>
<dbReference type="EMBL" id="JAENGY010000334">
    <property type="protein sequence ID" value="KAG6965523.1"/>
    <property type="molecule type" value="Genomic_DNA"/>
</dbReference>
<dbReference type="Proteomes" id="UP000709295">
    <property type="component" value="Unassembled WGS sequence"/>
</dbReference>
<organism evidence="3 4">
    <name type="scientific">Phytophthora aleatoria</name>
    <dbReference type="NCBI Taxonomy" id="2496075"/>
    <lineage>
        <taxon>Eukaryota</taxon>
        <taxon>Sar</taxon>
        <taxon>Stramenopiles</taxon>
        <taxon>Oomycota</taxon>
        <taxon>Peronosporomycetes</taxon>
        <taxon>Peronosporales</taxon>
        <taxon>Peronosporaceae</taxon>
        <taxon>Phytophthora</taxon>
    </lineage>
</organism>
<evidence type="ECO:0000256" key="1">
    <source>
        <dbReference type="SAM" id="MobiDB-lite"/>
    </source>
</evidence>
<keyword evidence="2" id="KW-0812">Transmembrane</keyword>
<comment type="caution">
    <text evidence="3">The sequence shown here is derived from an EMBL/GenBank/DDBJ whole genome shotgun (WGS) entry which is preliminary data.</text>
</comment>
<reference evidence="3" key="1">
    <citation type="submission" date="2021-01" db="EMBL/GenBank/DDBJ databases">
        <title>Phytophthora aleatoria, a newly-described species from Pinus radiata is distinct from Phytophthora cactorum isolates based on comparative genomics.</title>
        <authorList>
            <person name="Mcdougal R."/>
            <person name="Panda P."/>
            <person name="Williams N."/>
            <person name="Studholme D.J."/>
        </authorList>
    </citation>
    <scope>NUCLEOTIDE SEQUENCE</scope>
    <source>
        <strain evidence="3">NZFS 4037</strain>
    </source>
</reference>
<evidence type="ECO:0000313" key="4">
    <source>
        <dbReference type="Proteomes" id="UP000709295"/>
    </source>
</evidence>
<proteinExistence type="predicted"/>
<feature type="region of interest" description="Disordered" evidence="1">
    <location>
        <begin position="31"/>
        <end position="60"/>
    </location>
</feature>
<keyword evidence="4" id="KW-1185">Reference proteome</keyword>
<name>A0A8J5J6E6_9STRA</name>
<feature type="non-terminal residue" evidence="3">
    <location>
        <position position="143"/>
    </location>
</feature>
<feature type="transmembrane region" description="Helical" evidence="2">
    <location>
        <begin position="117"/>
        <end position="137"/>
    </location>
</feature>
<feature type="compositionally biased region" description="Basic and acidic residues" evidence="1">
    <location>
        <begin position="31"/>
        <end position="40"/>
    </location>
</feature>
<keyword evidence="2" id="KW-1133">Transmembrane helix</keyword>
<accession>A0A8J5J6E6</accession>
<evidence type="ECO:0000313" key="3">
    <source>
        <dbReference type="EMBL" id="KAG6965523.1"/>
    </source>
</evidence>
<dbReference type="AlphaFoldDB" id="A0A8J5J6E6"/>
<feature type="non-terminal residue" evidence="3">
    <location>
        <position position="1"/>
    </location>
</feature>
<protein>
    <submittedName>
        <fullName evidence="3">Uncharacterized protein</fullName>
    </submittedName>
</protein>
<evidence type="ECO:0000256" key="2">
    <source>
        <dbReference type="SAM" id="Phobius"/>
    </source>
</evidence>
<gene>
    <name evidence="3" type="ORF">JG688_00007147</name>
</gene>
<keyword evidence="2" id="KW-0472">Membrane</keyword>
<sequence>YQNKRSLLSDELLEVVGNNEGAYLEHNEASVGSLKKDAGPKRTVTHQNHDSGEKLTEGKDPLPFSLLRSLCQSMMEHGSDDHISWEQDSLDIRFGHAKNDQDGTRSRDARHIYANPFLPEICPILSLAIYAAVFGLGNSKLFP</sequence>